<organism evidence="1 2">
    <name type="scientific">Avena sativa</name>
    <name type="common">Oat</name>
    <dbReference type="NCBI Taxonomy" id="4498"/>
    <lineage>
        <taxon>Eukaryota</taxon>
        <taxon>Viridiplantae</taxon>
        <taxon>Streptophyta</taxon>
        <taxon>Embryophyta</taxon>
        <taxon>Tracheophyta</taxon>
        <taxon>Spermatophyta</taxon>
        <taxon>Magnoliopsida</taxon>
        <taxon>Liliopsida</taxon>
        <taxon>Poales</taxon>
        <taxon>Poaceae</taxon>
        <taxon>BOP clade</taxon>
        <taxon>Pooideae</taxon>
        <taxon>Poodae</taxon>
        <taxon>Poeae</taxon>
        <taxon>Poeae Chloroplast Group 1 (Aveneae type)</taxon>
        <taxon>Aveninae</taxon>
        <taxon>Avena</taxon>
    </lineage>
</organism>
<name>A0ACD5ZW86_AVESA</name>
<evidence type="ECO:0000313" key="1">
    <source>
        <dbReference type="EnsemblPlants" id="AVESA.00010b.r2.7AG1243680.1.CDS"/>
    </source>
</evidence>
<sequence>MTKVTIFLLVAALLICHLHIGDAKTCKLSDIQISAAKTGKLVEGQSEYKVTIDNRCSCPQAGVKLRCLNFPSVEPVDGSKIRRVGSQLCLVANGGPITPGSPVTFTYAWKTPQEFTVVSANPRCTRAFQEN</sequence>
<reference evidence="1" key="1">
    <citation type="submission" date="2021-05" db="EMBL/GenBank/DDBJ databases">
        <authorList>
            <person name="Scholz U."/>
            <person name="Mascher M."/>
            <person name="Fiebig A."/>
        </authorList>
    </citation>
    <scope>NUCLEOTIDE SEQUENCE [LARGE SCALE GENOMIC DNA]</scope>
</reference>
<reference evidence="1" key="2">
    <citation type="submission" date="2025-09" db="UniProtKB">
        <authorList>
            <consortium name="EnsemblPlants"/>
        </authorList>
    </citation>
    <scope>IDENTIFICATION</scope>
</reference>
<accession>A0ACD5ZW86</accession>
<keyword evidence="2" id="KW-1185">Reference proteome</keyword>
<protein>
    <submittedName>
        <fullName evidence="1">Uncharacterized protein</fullName>
    </submittedName>
</protein>
<dbReference type="Proteomes" id="UP001732700">
    <property type="component" value="Chromosome 7A"/>
</dbReference>
<proteinExistence type="predicted"/>
<dbReference type="EnsemblPlants" id="AVESA.00010b.r2.7AG1243680.1">
    <property type="protein sequence ID" value="AVESA.00010b.r2.7AG1243680.1.CDS"/>
    <property type="gene ID" value="AVESA.00010b.r2.7AG1243680"/>
</dbReference>
<evidence type="ECO:0000313" key="2">
    <source>
        <dbReference type="Proteomes" id="UP001732700"/>
    </source>
</evidence>